<name>A0A7J7CKY8_TRIWF</name>
<protein>
    <submittedName>
        <fullName evidence="2">Uncharacterized protein</fullName>
    </submittedName>
</protein>
<keyword evidence="3" id="KW-1185">Reference proteome</keyword>
<feature type="region of interest" description="Disordered" evidence="1">
    <location>
        <begin position="1"/>
        <end position="43"/>
    </location>
</feature>
<organism evidence="2 3">
    <name type="scientific">Tripterygium wilfordii</name>
    <name type="common">Thunder God vine</name>
    <dbReference type="NCBI Taxonomy" id="458696"/>
    <lineage>
        <taxon>Eukaryota</taxon>
        <taxon>Viridiplantae</taxon>
        <taxon>Streptophyta</taxon>
        <taxon>Embryophyta</taxon>
        <taxon>Tracheophyta</taxon>
        <taxon>Spermatophyta</taxon>
        <taxon>Magnoliopsida</taxon>
        <taxon>eudicotyledons</taxon>
        <taxon>Gunneridae</taxon>
        <taxon>Pentapetalae</taxon>
        <taxon>rosids</taxon>
        <taxon>fabids</taxon>
        <taxon>Celastrales</taxon>
        <taxon>Celastraceae</taxon>
        <taxon>Tripterygium</taxon>
    </lineage>
</organism>
<evidence type="ECO:0000313" key="2">
    <source>
        <dbReference type="EMBL" id="KAF5734636.1"/>
    </source>
</evidence>
<dbReference type="EMBL" id="JAAARO010000015">
    <property type="protein sequence ID" value="KAF5734636.1"/>
    <property type="molecule type" value="Genomic_DNA"/>
</dbReference>
<comment type="caution">
    <text evidence="2">The sequence shown here is derived from an EMBL/GenBank/DDBJ whole genome shotgun (WGS) entry which is preliminary data.</text>
</comment>
<evidence type="ECO:0000313" key="3">
    <source>
        <dbReference type="Proteomes" id="UP000593562"/>
    </source>
</evidence>
<dbReference type="InParanoid" id="A0A7J7CKY8"/>
<feature type="compositionally biased region" description="Basic and acidic residues" evidence="1">
    <location>
        <begin position="1"/>
        <end position="11"/>
    </location>
</feature>
<evidence type="ECO:0000256" key="1">
    <source>
        <dbReference type="SAM" id="MobiDB-lite"/>
    </source>
</evidence>
<accession>A0A7J7CKY8</accession>
<feature type="region of interest" description="Disordered" evidence="1">
    <location>
        <begin position="67"/>
        <end position="88"/>
    </location>
</feature>
<reference evidence="2 3" key="1">
    <citation type="journal article" date="2020" name="Nat. Commun.">
        <title>Genome of Tripterygium wilfordii and identification of cytochrome P450 involved in triptolide biosynthesis.</title>
        <authorList>
            <person name="Tu L."/>
            <person name="Su P."/>
            <person name="Zhang Z."/>
            <person name="Gao L."/>
            <person name="Wang J."/>
            <person name="Hu T."/>
            <person name="Zhou J."/>
            <person name="Zhang Y."/>
            <person name="Zhao Y."/>
            <person name="Liu Y."/>
            <person name="Song Y."/>
            <person name="Tong Y."/>
            <person name="Lu Y."/>
            <person name="Yang J."/>
            <person name="Xu C."/>
            <person name="Jia M."/>
            <person name="Peters R.J."/>
            <person name="Huang L."/>
            <person name="Gao W."/>
        </authorList>
    </citation>
    <scope>NUCLEOTIDE SEQUENCE [LARGE SCALE GENOMIC DNA]</scope>
    <source>
        <strain evidence="3">cv. XIE 37</strain>
        <tissue evidence="2">Leaf</tissue>
    </source>
</reference>
<sequence length="137" mass="15337">MNRHKNEDNRGNKTNHKRQSRSINKKDRDGTLETEDGSEESSWPHFRDEDYIVFCFRDDGAIDVLKESSENDETVSKTSHENLSHEEGNDICLTNEGEIVPGEEISLGVDGQSCTNAAVRELSFTEAQGSLCAFSVL</sequence>
<dbReference type="AlphaFoldDB" id="A0A7J7CKY8"/>
<proteinExistence type="predicted"/>
<gene>
    <name evidence="2" type="ORF">HS088_TW15G00128</name>
</gene>
<dbReference type="Proteomes" id="UP000593562">
    <property type="component" value="Unassembled WGS sequence"/>
</dbReference>